<organism evidence="2 3">
    <name type="scientific">Hoyosella rhizosphaerae</name>
    <dbReference type="NCBI Taxonomy" id="1755582"/>
    <lineage>
        <taxon>Bacteria</taxon>
        <taxon>Bacillati</taxon>
        <taxon>Actinomycetota</taxon>
        <taxon>Actinomycetes</taxon>
        <taxon>Mycobacteriales</taxon>
        <taxon>Hoyosellaceae</taxon>
        <taxon>Hoyosella</taxon>
    </lineage>
</organism>
<keyword evidence="1" id="KW-0812">Transmembrane</keyword>
<sequence>MNHTDEQYRDIPTILGLRSPAAWMVVVFVLAGYLVLAFRHVGHLPNPWAMVIAFLGITLGGFLIIRIEEDPLPMRAALALAGISPAISLLFATQLIPGELARNSTWFISAATFLICFTAIRGRIVVAWASMLAVSLIIAGWGFLHGLSLSFGFWKMVFPVNLLILATILSVTMRPVAQKIFALQEETLHRKAQQASVLAVLEERDQQLRKLDELVKPMLERIAQDSPLSDDERRECLLLEGQLRDSLRARSLAIPVVQDATRFARDRGIDVVLLDDGGLSGVDSTTAKTVFSTLADALSSARGGSVIARILPPGRPLVATILGSDTDTISRTSIDQNGSVVTDIEATG</sequence>
<feature type="transmembrane region" description="Helical" evidence="1">
    <location>
        <begin position="103"/>
        <end position="120"/>
    </location>
</feature>
<reference evidence="2" key="1">
    <citation type="journal article" date="2014" name="Int. J. Syst. Evol. Microbiol.">
        <title>Complete genome sequence of Corynebacterium casei LMG S-19264T (=DSM 44701T), isolated from a smear-ripened cheese.</title>
        <authorList>
            <consortium name="US DOE Joint Genome Institute (JGI-PGF)"/>
            <person name="Walter F."/>
            <person name="Albersmeier A."/>
            <person name="Kalinowski J."/>
            <person name="Ruckert C."/>
        </authorList>
    </citation>
    <scope>NUCLEOTIDE SEQUENCE</scope>
    <source>
        <strain evidence="2">CGMCC 1.15478</strain>
    </source>
</reference>
<feature type="transmembrane region" description="Helical" evidence="1">
    <location>
        <begin position="21"/>
        <end position="41"/>
    </location>
</feature>
<name>A0A916U833_9ACTN</name>
<feature type="transmembrane region" description="Helical" evidence="1">
    <location>
        <begin position="77"/>
        <end position="97"/>
    </location>
</feature>
<evidence type="ECO:0000313" key="2">
    <source>
        <dbReference type="EMBL" id="GGC63796.1"/>
    </source>
</evidence>
<dbReference type="EMBL" id="BMJH01000001">
    <property type="protein sequence ID" value="GGC63796.1"/>
    <property type="molecule type" value="Genomic_DNA"/>
</dbReference>
<protein>
    <submittedName>
        <fullName evidence="2">Uncharacterized protein</fullName>
    </submittedName>
</protein>
<gene>
    <name evidence="2" type="ORF">GCM10011410_15280</name>
</gene>
<dbReference type="Proteomes" id="UP000641514">
    <property type="component" value="Unassembled WGS sequence"/>
</dbReference>
<keyword evidence="1" id="KW-1133">Transmembrane helix</keyword>
<evidence type="ECO:0000313" key="3">
    <source>
        <dbReference type="Proteomes" id="UP000641514"/>
    </source>
</evidence>
<reference evidence="2" key="2">
    <citation type="submission" date="2020-09" db="EMBL/GenBank/DDBJ databases">
        <authorList>
            <person name="Sun Q."/>
            <person name="Zhou Y."/>
        </authorList>
    </citation>
    <scope>NUCLEOTIDE SEQUENCE</scope>
    <source>
        <strain evidence="2">CGMCC 1.15478</strain>
    </source>
</reference>
<evidence type="ECO:0000256" key="1">
    <source>
        <dbReference type="SAM" id="Phobius"/>
    </source>
</evidence>
<proteinExistence type="predicted"/>
<dbReference type="AlphaFoldDB" id="A0A916U833"/>
<keyword evidence="1" id="KW-0472">Membrane</keyword>
<feature type="transmembrane region" description="Helical" evidence="1">
    <location>
        <begin position="47"/>
        <end position="65"/>
    </location>
</feature>
<dbReference type="RefSeq" id="WP_188672235.1">
    <property type="nucleotide sequence ID" value="NZ_BMJH01000001.1"/>
</dbReference>
<comment type="caution">
    <text evidence="2">The sequence shown here is derived from an EMBL/GenBank/DDBJ whole genome shotgun (WGS) entry which is preliminary data.</text>
</comment>
<keyword evidence="3" id="KW-1185">Reference proteome</keyword>
<feature type="transmembrane region" description="Helical" evidence="1">
    <location>
        <begin position="125"/>
        <end position="144"/>
    </location>
</feature>
<accession>A0A916U833</accession>